<evidence type="ECO:0000313" key="2">
    <source>
        <dbReference type="EMBL" id="KAJ5469869.1"/>
    </source>
</evidence>
<feature type="compositionally biased region" description="Polar residues" evidence="1">
    <location>
        <begin position="112"/>
        <end position="132"/>
    </location>
</feature>
<dbReference type="Proteomes" id="UP001147760">
    <property type="component" value="Unassembled WGS sequence"/>
</dbReference>
<organism evidence="2 3">
    <name type="scientific">Penicillium desertorum</name>
    <dbReference type="NCBI Taxonomy" id="1303715"/>
    <lineage>
        <taxon>Eukaryota</taxon>
        <taxon>Fungi</taxon>
        <taxon>Dikarya</taxon>
        <taxon>Ascomycota</taxon>
        <taxon>Pezizomycotina</taxon>
        <taxon>Eurotiomycetes</taxon>
        <taxon>Eurotiomycetidae</taxon>
        <taxon>Eurotiales</taxon>
        <taxon>Aspergillaceae</taxon>
        <taxon>Penicillium</taxon>
    </lineage>
</organism>
<protein>
    <submittedName>
        <fullName evidence="2">Uncharacterized protein</fullName>
    </submittedName>
</protein>
<dbReference type="AlphaFoldDB" id="A0A9X0BJV1"/>
<accession>A0A9X0BJV1</accession>
<feature type="region of interest" description="Disordered" evidence="1">
    <location>
        <begin position="26"/>
        <end position="48"/>
    </location>
</feature>
<evidence type="ECO:0000313" key="3">
    <source>
        <dbReference type="Proteomes" id="UP001147760"/>
    </source>
</evidence>
<reference evidence="2" key="2">
    <citation type="journal article" date="2023" name="IMA Fungus">
        <title>Comparative genomic study of the Penicillium genus elucidates a diverse pangenome and 15 lateral gene transfer events.</title>
        <authorList>
            <person name="Petersen C."/>
            <person name="Sorensen T."/>
            <person name="Nielsen M.R."/>
            <person name="Sondergaard T.E."/>
            <person name="Sorensen J.L."/>
            <person name="Fitzpatrick D.A."/>
            <person name="Frisvad J.C."/>
            <person name="Nielsen K.L."/>
        </authorList>
    </citation>
    <scope>NUCLEOTIDE SEQUENCE</scope>
    <source>
        <strain evidence="2">IBT 17660</strain>
    </source>
</reference>
<name>A0A9X0BJV1_9EURO</name>
<gene>
    <name evidence="2" type="ORF">N7530_007226</name>
</gene>
<feature type="compositionally biased region" description="Polar residues" evidence="1">
    <location>
        <begin position="26"/>
        <end position="35"/>
    </location>
</feature>
<reference evidence="2" key="1">
    <citation type="submission" date="2022-12" db="EMBL/GenBank/DDBJ databases">
        <authorList>
            <person name="Petersen C."/>
        </authorList>
    </citation>
    <scope>NUCLEOTIDE SEQUENCE</scope>
    <source>
        <strain evidence="2">IBT 17660</strain>
    </source>
</reference>
<proteinExistence type="predicted"/>
<dbReference type="EMBL" id="JAPWDO010000005">
    <property type="protein sequence ID" value="KAJ5469869.1"/>
    <property type="molecule type" value="Genomic_DNA"/>
</dbReference>
<evidence type="ECO:0000256" key="1">
    <source>
        <dbReference type="SAM" id="MobiDB-lite"/>
    </source>
</evidence>
<keyword evidence="3" id="KW-1185">Reference proteome</keyword>
<feature type="region of interest" description="Disordered" evidence="1">
    <location>
        <begin position="112"/>
        <end position="141"/>
    </location>
</feature>
<sequence>MTDNETKRQVWLTIHFNKHTSISTSIDTSVNQSQPDRGGPLGFRTIGRLSDRGGLRLQDNRQTGEAIHFTQLSTLINDLELTTSSLTVAGPTASGQPADWLITPLHPTSFYRPTSTNHFNKPPRSTTSNISGSRPPMPRPD</sequence>
<comment type="caution">
    <text evidence="2">The sequence shown here is derived from an EMBL/GenBank/DDBJ whole genome shotgun (WGS) entry which is preliminary data.</text>
</comment>